<evidence type="ECO:0000313" key="7">
    <source>
        <dbReference type="Proteomes" id="UP001321580"/>
    </source>
</evidence>
<dbReference type="InterPro" id="IPR036388">
    <property type="entry name" value="WH-like_DNA-bd_sf"/>
</dbReference>
<dbReference type="SUPFAM" id="SSF46894">
    <property type="entry name" value="C-terminal effector domain of the bipartite response regulators"/>
    <property type="match status" value="1"/>
</dbReference>
<dbReference type="SUPFAM" id="SSF52172">
    <property type="entry name" value="CheY-like"/>
    <property type="match status" value="1"/>
</dbReference>
<dbReference type="InterPro" id="IPR011006">
    <property type="entry name" value="CheY-like_superfamily"/>
</dbReference>
<dbReference type="PROSITE" id="PS50043">
    <property type="entry name" value="HTH_LUXR_2"/>
    <property type="match status" value="1"/>
</dbReference>
<dbReference type="CDD" id="cd17535">
    <property type="entry name" value="REC_NarL-like"/>
    <property type="match status" value="1"/>
</dbReference>
<proteinExistence type="predicted"/>
<dbReference type="InterPro" id="IPR016032">
    <property type="entry name" value="Sig_transdc_resp-reg_C-effctor"/>
</dbReference>
<evidence type="ECO:0000256" key="3">
    <source>
        <dbReference type="PROSITE-ProRule" id="PRU00169"/>
    </source>
</evidence>
<dbReference type="EMBL" id="JASGBI010000001">
    <property type="protein sequence ID" value="MDI9239883.1"/>
    <property type="molecule type" value="Genomic_DNA"/>
</dbReference>
<protein>
    <submittedName>
        <fullName evidence="6">Response regulator transcription factor</fullName>
    </submittedName>
</protein>
<accession>A0ABT6XIT1</accession>
<dbReference type="PROSITE" id="PS50110">
    <property type="entry name" value="RESPONSE_REGULATORY"/>
    <property type="match status" value="1"/>
</dbReference>
<dbReference type="InterPro" id="IPR058245">
    <property type="entry name" value="NreC/VraR/RcsB-like_REC"/>
</dbReference>
<evidence type="ECO:0000259" key="4">
    <source>
        <dbReference type="PROSITE" id="PS50043"/>
    </source>
</evidence>
<feature type="domain" description="HTH luxR-type" evidence="4">
    <location>
        <begin position="146"/>
        <end position="211"/>
    </location>
</feature>
<dbReference type="PANTHER" id="PTHR43214">
    <property type="entry name" value="TWO-COMPONENT RESPONSE REGULATOR"/>
    <property type="match status" value="1"/>
</dbReference>
<dbReference type="Gene3D" id="3.40.50.2300">
    <property type="match status" value="1"/>
</dbReference>
<organism evidence="6 7">
    <name type="scientific">Lysobacter stagni</name>
    <dbReference type="NCBI Taxonomy" id="3045172"/>
    <lineage>
        <taxon>Bacteria</taxon>
        <taxon>Pseudomonadati</taxon>
        <taxon>Pseudomonadota</taxon>
        <taxon>Gammaproteobacteria</taxon>
        <taxon>Lysobacterales</taxon>
        <taxon>Lysobacteraceae</taxon>
        <taxon>Lysobacter</taxon>
    </lineage>
</organism>
<dbReference type="Pfam" id="PF00196">
    <property type="entry name" value="GerE"/>
    <property type="match status" value="1"/>
</dbReference>
<keyword evidence="1 3" id="KW-0597">Phosphoprotein</keyword>
<dbReference type="Proteomes" id="UP001321580">
    <property type="component" value="Unassembled WGS sequence"/>
</dbReference>
<gene>
    <name evidence="6" type="ORF">QLQ15_13305</name>
</gene>
<dbReference type="PRINTS" id="PR00038">
    <property type="entry name" value="HTHLUXR"/>
</dbReference>
<comment type="caution">
    <text evidence="6">The sequence shown here is derived from an EMBL/GenBank/DDBJ whole genome shotgun (WGS) entry which is preliminary data.</text>
</comment>
<keyword evidence="2" id="KW-0238">DNA-binding</keyword>
<evidence type="ECO:0000313" key="6">
    <source>
        <dbReference type="EMBL" id="MDI9239883.1"/>
    </source>
</evidence>
<dbReference type="Pfam" id="PF00072">
    <property type="entry name" value="Response_reg"/>
    <property type="match status" value="1"/>
</dbReference>
<reference evidence="6 7" key="1">
    <citation type="submission" date="2023-05" db="EMBL/GenBank/DDBJ databases">
        <title>Lysobacter sp. strain LF1 Genome sequencing and assembly.</title>
        <authorList>
            <person name="Jung Y."/>
        </authorList>
    </citation>
    <scope>NUCLEOTIDE SEQUENCE [LARGE SCALE GENOMIC DNA]</scope>
    <source>
        <strain evidence="6 7">LF1</strain>
    </source>
</reference>
<sequence length="214" mass="23166">MRPHIVIADDHPLIRLGTRSVIEGSAVGDVVAEANNADELLEVLTAHPCDVLVTDLAMPHGGQADGLPMIGAIRRRHPEMPIVLLTQASNLSILRMALSAGVLGLVDKGSTVDELPLAIQSALRGAPYVSRVLKERFAEAEVQVDSGERKRPPSAREMEVLRLLASGMTVTEIAARLHRSVTTISRQKGDAMRKLGIRNDAELFEMLRTDGFAQ</sequence>
<dbReference type="RefSeq" id="WP_283213247.1">
    <property type="nucleotide sequence ID" value="NZ_JASGBI010000001.1"/>
</dbReference>
<keyword evidence="7" id="KW-1185">Reference proteome</keyword>
<evidence type="ECO:0000259" key="5">
    <source>
        <dbReference type="PROSITE" id="PS50110"/>
    </source>
</evidence>
<dbReference type="SMART" id="SM00448">
    <property type="entry name" value="REC"/>
    <property type="match status" value="1"/>
</dbReference>
<name>A0ABT6XIT1_9GAMM</name>
<feature type="modified residue" description="4-aspartylphosphate" evidence="3">
    <location>
        <position position="55"/>
    </location>
</feature>
<feature type="domain" description="Response regulatory" evidence="5">
    <location>
        <begin position="4"/>
        <end position="123"/>
    </location>
</feature>
<evidence type="ECO:0000256" key="2">
    <source>
        <dbReference type="ARBA" id="ARBA00023125"/>
    </source>
</evidence>
<evidence type="ECO:0000256" key="1">
    <source>
        <dbReference type="ARBA" id="ARBA00022553"/>
    </source>
</evidence>
<dbReference type="PANTHER" id="PTHR43214:SF17">
    <property type="entry name" value="TRANSCRIPTIONAL REGULATORY PROTEIN RCSB"/>
    <property type="match status" value="1"/>
</dbReference>
<dbReference type="InterPro" id="IPR000792">
    <property type="entry name" value="Tscrpt_reg_LuxR_C"/>
</dbReference>
<dbReference type="InterPro" id="IPR039420">
    <property type="entry name" value="WalR-like"/>
</dbReference>
<dbReference type="SMART" id="SM00421">
    <property type="entry name" value="HTH_LUXR"/>
    <property type="match status" value="1"/>
</dbReference>
<dbReference type="CDD" id="cd06170">
    <property type="entry name" value="LuxR_C_like"/>
    <property type="match status" value="1"/>
</dbReference>
<dbReference type="InterPro" id="IPR001789">
    <property type="entry name" value="Sig_transdc_resp-reg_receiver"/>
</dbReference>
<dbReference type="Gene3D" id="1.10.10.10">
    <property type="entry name" value="Winged helix-like DNA-binding domain superfamily/Winged helix DNA-binding domain"/>
    <property type="match status" value="1"/>
</dbReference>